<dbReference type="EMBL" id="CAUYUJ010003481">
    <property type="protein sequence ID" value="CAK0805511.1"/>
    <property type="molecule type" value="Genomic_DNA"/>
</dbReference>
<feature type="non-terminal residue" evidence="2">
    <location>
        <position position="1"/>
    </location>
</feature>
<evidence type="ECO:0000313" key="3">
    <source>
        <dbReference type="Proteomes" id="UP001189429"/>
    </source>
</evidence>
<comment type="caution">
    <text evidence="2">The sequence shown here is derived from an EMBL/GenBank/DDBJ whole genome shotgun (WGS) entry which is preliminary data.</text>
</comment>
<evidence type="ECO:0000313" key="2">
    <source>
        <dbReference type="EMBL" id="CAK0805511.1"/>
    </source>
</evidence>
<feature type="compositionally biased region" description="Basic and acidic residues" evidence="1">
    <location>
        <begin position="107"/>
        <end position="117"/>
    </location>
</feature>
<organism evidence="2 3">
    <name type="scientific">Prorocentrum cordatum</name>
    <dbReference type="NCBI Taxonomy" id="2364126"/>
    <lineage>
        <taxon>Eukaryota</taxon>
        <taxon>Sar</taxon>
        <taxon>Alveolata</taxon>
        <taxon>Dinophyceae</taxon>
        <taxon>Prorocentrales</taxon>
        <taxon>Prorocentraceae</taxon>
        <taxon>Prorocentrum</taxon>
    </lineage>
</organism>
<reference evidence="2" key="1">
    <citation type="submission" date="2023-10" db="EMBL/GenBank/DDBJ databases">
        <authorList>
            <person name="Chen Y."/>
            <person name="Shah S."/>
            <person name="Dougan E. K."/>
            <person name="Thang M."/>
            <person name="Chan C."/>
        </authorList>
    </citation>
    <scope>NUCLEOTIDE SEQUENCE [LARGE SCALE GENOMIC DNA]</scope>
</reference>
<name>A0ABN9QHM8_9DINO</name>
<accession>A0ABN9QHM8</accession>
<keyword evidence="3" id="KW-1185">Reference proteome</keyword>
<feature type="compositionally biased region" description="Basic and acidic residues" evidence="1">
    <location>
        <begin position="73"/>
        <end position="87"/>
    </location>
</feature>
<sequence length="213" mass="22286">GSTKASIRARGREEGFACAVKGASPSFVPVILVPAYPFRPLGTPVELQSLSAVNSRKLAQVDQMRQALPGSEQEPRARDREAERAAAEPRQAAGGQDGELEPYSEPRGGESDQEGRLQLRSSSMAPLARGGRDLHSYEAHRHSLDGFARLKGCILESTGRVQQVKVDAPGAGLGHAATQAGGLLPPRRSATPRPAAPARPAPAPPAAAAAPTR</sequence>
<protein>
    <submittedName>
        <fullName evidence="2">Uncharacterized protein</fullName>
    </submittedName>
</protein>
<gene>
    <name evidence="2" type="ORF">PCOR1329_LOCUS12004</name>
</gene>
<feature type="compositionally biased region" description="Pro residues" evidence="1">
    <location>
        <begin position="194"/>
        <end position="205"/>
    </location>
</feature>
<dbReference type="Proteomes" id="UP001189429">
    <property type="component" value="Unassembled WGS sequence"/>
</dbReference>
<feature type="region of interest" description="Disordered" evidence="1">
    <location>
        <begin position="56"/>
        <end position="132"/>
    </location>
</feature>
<feature type="non-terminal residue" evidence="2">
    <location>
        <position position="213"/>
    </location>
</feature>
<proteinExistence type="predicted"/>
<feature type="region of interest" description="Disordered" evidence="1">
    <location>
        <begin position="172"/>
        <end position="213"/>
    </location>
</feature>
<evidence type="ECO:0000256" key="1">
    <source>
        <dbReference type="SAM" id="MobiDB-lite"/>
    </source>
</evidence>